<gene>
    <name evidence="1" type="ORF">NQ314_009448</name>
</gene>
<dbReference type="EMBL" id="JANEYF010002582">
    <property type="protein sequence ID" value="KAJ8944577.1"/>
    <property type="molecule type" value="Genomic_DNA"/>
</dbReference>
<accession>A0AAV8Y163</accession>
<name>A0AAV8Y163_9CUCU</name>
<dbReference type="AlphaFoldDB" id="A0AAV8Y163"/>
<proteinExistence type="predicted"/>
<comment type="caution">
    <text evidence="1">The sequence shown here is derived from an EMBL/GenBank/DDBJ whole genome shotgun (WGS) entry which is preliminary data.</text>
</comment>
<organism evidence="1 2">
    <name type="scientific">Rhamnusium bicolor</name>
    <dbReference type="NCBI Taxonomy" id="1586634"/>
    <lineage>
        <taxon>Eukaryota</taxon>
        <taxon>Metazoa</taxon>
        <taxon>Ecdysozoa</taxon>
        <taxon>Arthropoda</taxon>
        <taxon>Hexapoda</taxon>
        <taxon>Insecta</taxon>
        <taxon>Pterygota</taxon>
        <taxon>Neoptera</taxon>
        <taxon>Endopterygota</taxon>
        <taxon>Coleoptera</taxon>
        <taxon>Polyphaga</taxon>
        <taxon>Cucujiformia</taxon>
        <taxon>Chrysomeloidea</taxon>
        <taxon>Cerambycidae</taxon>
        <taxon>Lepturinae</taxon>
        <taxon>Rhagiini</taxon>
        <taxon>Rhamnusium</taxon>
    </lineage>
</organism>
<sequence>MRLQRITAWCLRFYKNISVNKGARELGKMSNDEMNRALLVLIRVMQSQIYMKELMCLKGGKILPHNSKLKSLDPFFR</sequence>
<evidence type="ECO:0000313" key="1">
    <source>
        <dbReference type="EMBL" id="KAJ8944577.1"/>
    </source>
</evidence>
<reference evidence="1" key="1">
    <citation type="journal article" date="2023" name="Insect Mol. Biol.">
        <title>Genome sequencing provides insights into the evolution of gene families encoding plant cell wall-degrading enzymes in longhorned beetles.</title>
        <authorList>
            <person name="Shin N.R."/>
            <person name="Okamura Y."/>
            <person name="Kirsch R."/>
            <person name="Pauchet Y."/>
        </authorList>
    </citation>
    <scope>NUCLEOTIDE SEQUENCE</scope>
    <source>
        <tissue evidence="1">Midgut</tissue>
    </source>
</reference>
<evidence type="ECO:0000313" key="2">
    <source>
        <dbReference type="Proteomes" id="UP001162156"/>
    </source>
</evidence>
<protein>
    <submittedName>
        <fullName evidence="1">Uncharacterized protein</fullName>
    </submittedName>
</protein>
<dbReference type="Proteomes" id="UP001162156">
    <property type="component" value="Unassembled WGS sequence"/>
</dbReference>
<keyword evidence="2" id="KW-1185">Reference proteome</keyword>